<evidence type="ECO:0000256" key="2">
    <source>
        <dbReference type="ARBA" id="ARBA00010971"/>
    </source>
</evidence>
<evidence type="ECO:0000256" key="6">
    <source>
        <dbReference type="PIRSR" id="PIRSR607702-2"/>
    </source>
</evidence>
<comment type="similarity">
    <text evidence="2">Belongs to the janus family.</text>
</comment>
<dbReference type="FunFam" id="3.50.20.20:FF:000001">
    <property type="entry name" value="14 kDa phosphohistidine phosphatase"/>
    <property type="match status" value="1"/>
</dbReference>
<evidence type="ECO:0000256" key="3">
    <source>
        <dbReference type="ARBA" id="ARBA00022782"/>
    </source>
</evidence>
<dbReference type="GO" id="GO:0030154">
    <property type="term" value="P:cell differentiation"/>
    <property type="evidence" value="ECO:0007669"/>
    <property type="project" value="UniProtKB-KW"/>
</dbReference>
<evidence type="ECO:0000256" key="1">
    <source>
        <dbReference type="ARBA" id="ARBA00002508"/>
    </source>
</evidence>
<organism evidence="7 8">
    <name type="scientific">Geodia barretti</name>
    <name type="common">Barrett's horny sponge</name>
    <dbReference type="NCBI Taxonomy" id="519541"/>
    <lineage>
        <taxon>Eukaryota</taxon>
        <taxon>Metazoa</taxon>
        <taxon>Porifera</taxon>
        <taxon>Demospongiae</taxon>
        <taxon>Heteroscleromorpha</taxon>
        <taxon>Tetractinellida</taxon>
        <taxon>Astrophorina</taxon>
        <taxon>Geodiidae</taxon>
        <taxon>Geodia</taxon>
    </lineage>
</organism>
<evidence type="ECO:0000313" key="7">
    <source>
        <dbReference type="EMBL" id="CAI8058100.1"/>
    </source>
</evidence>
<evidence type="ECO:0000256" key="4">
    <source>
        <dbReference type="ARBA" id="ARBA00022928"/>
    </source>
</evidence>
<dbReference type="Gene3D" id="3.50.20.20">
    <property type="entry name" value="Janus/Ocnus"/>
    <property type="match status" value="1"/>
</dbReference>
<evidence type="ECO:0000256" key="5">
    <source>
        <dbReference type="PIRSR" id="PIRSR607702-1"/>
    </source>
</evidence>
<dbReference type="PANTHER" id="PTHR12258">
    <property type="entry name" value="JANUS-A/JANUS-B"/>
    <property type="match status" value="1"/>
</dbReference>
<keyword evidence="8" id="KW-1185">Reference proteome</keyword>
<protein>
    <submittedName>
        <fullName evidence="7">14 kDa phosphohistidine phosphatase</fullName>
    </submittedName>
</protein>
<dbReference type="InterPro" id="IPR038596">
    <property type="entry name" value="Janus_sf"/>
</dbReference>
<keyword evidence="3" id="KW-0221">Differentiation</keyword>
<sequence>MDQVADVDIESDGVYKYILIKVSDKKSSASKMVVRGYSWADYHADILDRVSPKFHRLGLTYECLGGGRIDHNSRDKLIKIYGYSVGFGQADHKLTREILSKHYPDCEITCSNAGY</sequence>
<dbReference type="EMBL" id="CASHTH010004489">
    <property type="protein sequence ID" value="CAI8058100.1"/>
    <property type="molecule type" value="Genomic_DNA"/>
</dbReference>
<feature type="binding site" evidence="6">
    <location>
        <position position="16"/>
    </location>
    <ligand>
        <name>substrate</name>
    </ligand>
</feature>
<dbReference type="PANTHER" id="PTHR12258:SF5">
    <property type="entry name" value="BCDNA.GH02250-RELATED"/>
    <property type="match status" value="1"/>
</dbReference>
<dbReference type="Pfam" id="PF05005">
    <property type="entry name" value="Ocnus"/>
    <property type="match status" value="1"/>
</dbReference>
<keyword evidence="4" id="KW-0726">Sexual differentiation</keyword>
<reference evidence="7" key="1">
    <citation type="submission" date="2023-03" db="EMBL/GenBank/DDBJ databases">
        <authorList>
            <person name="Steffen K."/>
            <person name="Cardenas P."/>
        </authorList>
    </citation>
    <scope>NUCLEOTIDE SEQUENCE</scope>
</reference>
<feature type="active site" description="Proton acceptor" evidence="5">
    <location>
        <position position="43"/>
    </location>
</feature>
<dbReference type="Proteomes" id="UP001174909">
    <property type="component" value="Unassembled WGS sequence"/>
</dbReference>
<proteinExistence type="inferred from homology"/>
<name>A0AA35U0W0_GEOBA</name>
<evidence type="ECO:0000313" key="8">
    <source>
        <dbReference type="Proteomes" id="UP001174909"/>
    </source>
</evidence>
<dbReference type="InterPro" id="IPR007702">
    <property type="entry name" value="Janus"/>
</dbReference>
<dbReference type="GO" id="GO:0005829">
    <property type="term" value="C:cytosol"/>
    <property type="evidence" value="ECO:0007669"/>
    <property type="project" value="TreeGrafter"/>
</dbReference>
<comment type="caution">
    <text evidence="7">The sequence shown here is derived from an EMBL/GenBank/DDBJ whole genome shotgun (WGS) entry which is preliminary data.</text>
</comment>
<dbReference type="GO" id="GO:0007548">
    <property type="term" value="P:sex differentiation"/>
    <property type="evidence" value="ECO:0007669"/>
    <property type="project" value="UniProtKB-KW"/>
</dbReference>
<dbReference type="SUPFAM" id="SSF143724">
    <property type="entry name" value="PHP14-like"/>
    <property type="match status" value="1"/>
</dbReference>
<accession>A0AA35U0W0</accession>
<gene>
    <name evidence="7" type="ORF">GBAR_LOCUS31592</name>
</gene>
<dbReference type="GO" id="GO:0101006">
    <property type="term" value="F:protein histidine phosphatase activity"/>
    <property type="evidence" value="ECO:0007669"/>
    <property type="project" value="TreeGrafter"/>
</dbReference>
<dbReference type="AlphaFoldDB" id="A0AA35U0W0"/>
<comment type="function">
    <text evidence="1">JanA and janB regulate somatic sex differentiation.</text>
</comment>